<proteinExistence type="predicted"/>
<dbReference type="EMBL" id="LODT01000051">
    <property type="protein sequence ID" value="KYQ88352.1"/>
    <property type="molecule type" value="Genomic_DNA"/>
</dbReference>
<dbReference type="PROSITE" id="PS50088">
    <property type="entry name" value="ANK_REPEAT"/>
    <property type="match status" value="4"/>
</dbReference>
<dbReference type="FunCoup" id="A0A151Z321">
    <property type="interactions" value="148"/>
</dbReference>
<dbReference type="Pfam" id="PF12796">
    <property type="entry name" value="Ank_2"/>
    <property type="match status" value="2"/>
</dbReference>
<keyword evidence="1" id="KW-0677">Repeat</keyword>
<dbReference type="OrthoDB" id="16005at2759"/>
<dbReference type="PROSITE" id="PS50003">
    <property type="entry name" value="PH_DOMAIN"/>
    <property type="match status" value="1"/>
</dbReference>
<dbReference type="SUPFAM" id="SSF48403">
    <property type="entry name" value="Ankyrin repeat"/>
    <property type="match status" value="1"/>
</dbReference>
<dbReference type="Gene3D" id="1.25.40.20">
    <property type="entry name" value="Ankyrin repeat-containing domain"/>
    <property type="match status" value="1"/>
</dbReference>
<dbReference type="SUPFAM" id="SSF50729">
    <property type="entry name" value="PH domain-like"/>
    <property type="match status" value="1"/>
</dbReference>
<dbReference type="OMA" id="NGFIFEW"/>
<sequence>MTSIFQYVKEGNKEEVTRLLKENTKEILFIKDSFEQTPLHVACFEGYTDVVSLLVKKGSKIEQKDRNGWTPLHCAASAGHFKCCEVLISKDVSLALIPANDLTTPFHYLVRRWDPVISPKLLAIIIKHDPTVVNITGHNQETPLHHACLKNCEESIAFLLQHNSNINLRSKNGETCLSFAIRAGYKGAIKLLLEHGSDAESYKLAHQLSTELQMHDIQSMLEENQQSLKIRTNVSRVYKKGYLNRVSGKQKSIKKQWVILDGIRIRLYNSETDPDQSPLTEVVLKDIESITLDEQSTHPHTFVILLKENSNSLLNFSGTGSIGSSSGSSASNHKLIFSCDDRLTMAKWILAIDGLKFRCYNSCLNQFLKRVLLHNLYKENHKGGFIKSSFDEEWSYSSDGILQCTEANWNQENGGASNIVYLWDGQRLLPQNGSFSLGWGKWNGFIFEWRLGDVANDKSPKVLEYYWEESEREYLTEDDSQSWKWTRHFLTLKTGTGEWIVEGEIPEPVVFFLSLLRYSRLNHCNNINQATVNNNNNNNNNNNSV</sequence>
<dbReference type="PANTHER" id="PTHR24198:SF165">
    <property type="entry name" value="ANKYRIN REPEAT-CONTAINING PROTEIN-RELATED"/>
    <property type="match status" value="1"/>
</dbReference>
<reference evidence="5 6" key="1">
    <citation type="submission" date="2015-12" db="EMBL/GenBank/DDBJ databases">
        <title>Dictyostelia acquired genes for synthesis and detection of signals that induce cell-type specialization by lateral gene transfer from prokaryotes.</title>
        <authorList>
            <person name="Gloeckner G."/>
            <person name="Schaap P."/>
        </authorList>
    </citation>
    <scope>NUCLEOTIDE SEQUENCE [LARGE SCALE GENOMIC DNA]</scope>
    <source>
        <strain evidence="5 6">TK</strain>
    </source>
</reference>
<keyword evidence="2 3" id="KW-0040">ANK repeat</keyword>
<dbReference type="InterPro" id="IPR002110">
    <property type="entry name" value="Ankyrin_rpt"/>
</dbReference>
<evidence type="ECO:0000259" key="4">
    <source>
        <dbReference type="PROSITE" id="PS50003"/>
    </source>
</evidence>
<gene>
    <name evidence="5" type="ORF">DLAC_11052</name>
</gene>
<dbReference type="InterPro" id="IPR001849">
    <property type="entry name" value="PH_domain"/>
</dbReference>
<feature type="repeat" description="ANK" evidence="3">
    <location>
        <begin position="67"/>
        <end position="99"/>
    </location>
</feature>
<dbReference type="InterPro" id="IPR011993">
    <property type="entry name" value="PH-like_dom_sf"/>
</dbReference>
<feature type="repeat" description="ANK" evidence="3">
    <location>
        <begin position="34"/>
        <end position="66"/>
    </location>
</feature>
<feature type="repeat" description="ANK" evidence="3">
    <location>
        <begin position="139"/>
        <end position="171"/>
    </location>
</feature>
<accession>A0A151Z321</accession>
<dbReference type="STRING" id="361077.A0A151Z321"/>
<evidence type="ECO:0000256" key="1">
    <source>
        <dbReference type="ARBA" id="ARBA00022737"/>
    </source>
</evidence>
<evidence type="ECO:0000313" key="5">
    <source>
        <dbReference type="EMBL" id="KYQ88352.1"/>
    </source>
</evidence>
<dbReference type="PROSITE" id="PS50297">
    <property type="entry name" value="ANK_REP_REGION"/>
    <property type="match status" value="4"/>
</dbReference>
<organism evidence="5 6">
    <name type="scientific">Tieghemostelium lacteum</name>
    <name type="common">Slime mold</name>
    <name type="synonym">Dictyostelium lacteum</name>
    <dbReference type="NCBI Taxonomy" id="361077"/>
    <lineage>
        <taxon>Eukaryota</taxon>
        <taxon>Amoebozoa</taxon>
        <taxon>Evosea</taxon>
        <taxon>Eumycetozoa</taxon>
        <taxon>Dictyostelia</taxon>
        <taxon>Dictyosteliales</taxon>
        <taxon>Raperosteliaceae</taxon>
        <taxon>Tieghemostelium</taxon>
    </lineage>
</organism>
<dbReference type="PANTHER" id="PTHR24198">
    <property type="entry name" value="ANKYRIN REPEAT AND PROTEIN KINASE DOMAIN-CONTAINING PROTEIN"/>
    <property type="match status" value="1"/>
</dbReference>
<dbReference type="Proteomes" id="UP000076078">
    <property type="component" value="Unassembled WGS sequence"/>
</dbReference>
<dbReference type="SMART" id="SM00233">
    <property type="entry name" value="PH"/>
    <property type="match status" value="1"/>
</dbReference>
<comment type="caution">
    <text evidence="5">The sequence shown here is derived from an EMBL/GenBank/DDBJ whole genome shotgun (WGS) entry which is preliminary data.</text>
</comment>
<feature type="repeat" description="ANK" evidence="3">
    <location>
        <begin position="172"/>
        <end position="204"/>
    </location>
</feature>
<protein>
    <recommendedName>
        <fullName evidence="4">PH domain-containing protein</fullName>
    </recommendedName>
</protein>
<dbReference type="Pfam" id="PF00169">
    <property type="entry name" value="PH"/>
    <property type="match status" value="1"/>
</dbReference>
<evidence type="ECO:0000256" key="2">
    <source>
        <dbReference type="ARBA" id="ARBA00023043"/>
    </source>
</evidence>
<dbReference type="PRINTS" id="PR01415">
    <property type="entry name" value="ANKYRIN"/>
</dbReference>
<dbReference type="AlphaFoldDB" id="A0A151Z321"/>
<name>A0A151Z321_TIELA</name>
<evidence type="ECO:0000256" key="3">
    <source>
        <dbReference type="PROSITE-ProRule" id="PRU00023"/>
    </source>
</evidence>
<dbReference type="CDD" id="cd00821">
    <property type="entry name" value="PH"/>
    <property type="match status" value="1"/>
</dbReference>
<dbReference type="InterPro" id="IPR036770">
    <property type="entry name" value="Ankyrin_rpt-contain_sf"/>
</dbReference>
<keyword evidence="6" id="KW-1185">Reference proteome</keyword>
<evidence type="ECO:0000313" key="6">
    <source>
        <dbReference type="Proteomes" id="UP000076078"/>
    </source>
</evidence>
<dbReference type="InParanoid" id="A0A151Z321"/>
<feature type="domain" description="PH" evidence="4">
    <location>
        <begin position="236"/>
        <end position="357"/>
    </location>
</feature>
<dbReference type="SMART" id="SM00248">
    <property type="entry name" value="ANK"/>
    <property type="match status" value="5"/>
</dbReference>
<dbReference type="Gene3D" id="2.30.29.30">
    <property type="entry name" value="Pleckstrin-homology domain (PH domain)/Phosphotyrosine-binding domain (PTB)"/>
    <property type="match status" value="1"/>
</dbReference>